<organism evidence="2 3">
    <name type="scientific">Achromobacter mucicolens</name>
    <dbReference type="NCBI Taxonomy" id="1389922"/>
    <lineage>
        <taxon>Bacteria</taxon>
        <taxon>Pseudomonadati</taxon>
        <taxon>Pseudomonadota</taxon>
        <taxon>Betaproteobacteria</taxon>
        <taxon>Burkholderiales</taxon>
        <taxon>Alcaligenaceae</taxon>
        <taxon>Achromobacter</taxon>
    </lineage>
</organism>
<feature type="compositionally biased region" description="Basic and acidic residues" evidence="1">
    <location>
        <begin position="1"/>
        <end position="22"/>
    </location>
</feature>
<evidence type="ECO:0000313" key="3">
    <source>
        <dbReference type="Proteomes" id="UP001158644"/>
    </source>
</evidence>
<evidence type="ECO:0000313" key="2">
    <source>
        <dbReference type="EMBL" id="MDH1179561.1"/>
    </source>
</evidence>
<feature type="compositionally biased region" description="Polar residues" evidence="1">
    <location>
        <begin position="23"/>
        <end position="33"/>
    </location>
</feature>
<dbReference type="EMBL" id="JAOBZK010000021">
    <property type="protein sequence ID" value="MDH1179561.1"/>
    <property type="molecule type" value="Genomic_DNA"/>
</dbReference>
<protein>
    <submittedName>
        <fullName evidence="2">Uncharacterized protein</fullName>
    </submittedName>
</protein>
<sequence length="65" mass="7252">MTKQKDDKHNETGADRTQDDTPRQSQASQGDTQNRTKKEGHTTQIGTGQDQQSQRNRGQGARSKP</sequence>
<reference evidence="2 3" key="1">
    <citation type="submission" date="2022-09" db="EMBL/GenBank/DDBJ databases">
        <title>Intensive care unit water sources are persistently colonized with multi-drug resistant bacteria and are the site of extensive horizontal gene transfer of antibiotic resistance genes.</title>
        <authorList>
            <person name="Diorio-Toth L."/>
        </authorList>
    </citation>
    <scope>NUCLEOTIDE SEQUENCE [LARGE SCALE GENOMIC DNA]</scope>
    <source>
        <strain evidence="2 3">GD03967</strain>
    </source>
</reference>
<dbReference type="RefSeq" id="WP_279991309.1">
    <property type="nucleotide sequence ID" value="NZ_JAOBZK010000021.1"/>
</dbReference>
<accession>A0ABD4YWA9</accession>
<dbReference type="AlphaFoldDB" id="A0ABD4YWA9"/>
<feature type="region of interest" description="Disordered" evidence="1">
    <location>
        <begin position="1"/>
        <end position="65"/>
    </location>
</feature>
<name>A0ABD4YWA9_9BURK</name>
<evidence type="ECO:0000256" key="1">
    <source>
        <dbReference type="SAM" id="MobiDB-lite"/>
    </source>
</evidence>
<gene>
    <name evidence="2" type="ORF">N5C72_15895</name>
</gene>
<comment type="caution">
    <text evidence="2">The sequence shown here is derived from an EMBL/GenBank/DDBJ whole genome shotgun (WGS) entry which is preliminary data.</text>
</comment>
<proteinExistence type="predicted"/>
<feature type="compositionally biased region" description="Polar residues" evidence="1">
    <location>
        <begin position="42"/>
        <end position="57"/>
    </location>
</feature>
<dbReference type="Proteomes" id="UP001158644">
    <property type="component" value="Unassembled WGS sequence"/>
</dbReference>